<accession>A0ACC0CCB4</accession>
<gene>
    <name evidence="1" type="ORF">M9H77_03745</name>
</gene>
<sequence length="129" mass="14494">MYKNGVSLTTTVVETDGGNQTKQMIEAEQMNGHRVHERSPSSSNTASRNGLNRDKSHRQTSFSISLSFLSTHSRSKHTKGYAKVKKRRPARDRNTENAGTEKSSSSAAIEKAEEPERFQVELKEIERSK</sequence>
<reference evidence="2" key="1">
    <citation type="journal article" date="2023" name="Nat. Plants">
        <title>Single-cell RNA sequencing provides a high-resolution roadmap for understanding the multicellular compartmentation of specialized metabolism.</title>
        <authorList>
            <person name="Sun S."/>
            <person name="Shen X."/>
            <person name="Li Y."/>
            <person name="Li Y."/>
            <person name="Wang S."/>
            <person name="Li R."/>
            <person name="Zhang H."/>
            <person name="Shen G."/>
            <person name="Guo B."/>
            <person name="Wei J."/>
            <person name="Xu J."/>
            <person name="St-Pierre B."/>
            <person name="Chen S."/>
            <person name="Sun C."/>
        </authorList>
    </citation>
    <scope>NUCLEOTIDE SEQUENCE [LARGE SCALE GENOMIC DNA]</scope>
</reference>
<organism evidence="1 2">
    <name type="scientific">Catharanthus roseus</name>
    <name type="common">Madagascar periwinkle</name>
    <name type="synonym">Vinca rosea</name>
    <dbReference type="NCBI Taxonomy" id="4058"/>
    <lineage>
        <taxon>Eukaryota</taxon>
        <taxon>Viridiplantae</taxon>
        <taxon>Streptophyta</taxon>
        <taxon>Embryophyta</taxon>
        <taxon>Tracheophyta</taxon>
        <taxon>Spermatophyta</taxon>
        <taxon>Magnoliopsida</taxon>
        <taxon>eudicotyledons</taxon>
        <taxon>Gunneridae</taxon>
        <taxon>Pentapetalae</taxon>
        <taxon>asterids</taxon>
        <taxon>lamiids</taxon>
        <taxon>Gentianales</taxon>
        <taxon>Apocynaceae</taxon>
        <taxon>Rauvolfioideae</taxon>
        <taxon>Vinceae</taxon>
        <taxon>Catharanthinae</taxon>
        <taxon>Catharanthus</taxon>
    </lineage>
</organism>
<proteinExistence type="predicted"/>
<dbReference type="Proteomes" id="UP001060085">
    <property type="component" value="Linkage Group LG01"/>
</dbReference>
<evidence type="ECO:0000313" key="1">
    <source>
        <dbReference type="EMBL" id="KAI5682517.1"/>
    </source>
</evidence>
<dbReference type="EMBL" id="CM044701">
    <property type="protein sequence ID" value="KAI5682517.1"/>
    <property type="molecule type" value="Genomic_DNA"/>
</dbReference>
<protein>
    <submittedName>
        <fullName evidence="1">Uncharacterized protein</fullName>
    </submittedName>
</protein>
<keyword evidence="2" id="KW-1185">Reference proteome</keyword>
<comment type="caution">
    <text evidence="1">The sequence shown here is derived from an EMBL/GenBank/DDBJ whole genome shotgun (WGS) entry which is preliminary data.</text>
</comment>
<name>A0ACC0CCB4_CATRO</name>
<evidence type="ECO:0000313" key="2">
    <source>
        <dbReference type="Proteomes" id="UP001060085"/>
    </source>
</evidence>